<dbReference type="SUPFAM" id="SSF52540">
    <property type="entry name" value="P-loop containing nucleoside triphosphate hydrolases"/>
    <property type="match status" value="1"/>
</dbReference>
<dbReference type="GO" id="GO:0005524">
    <property type="term" value="F:ATP binding"/>
    <property type="evidence" value="ECO:0007669"/>
    <property type="project" value="UniProtKB-KW"/>
</dbReference>
<dbReference type="InterPro" id="IPR050238">
    <property type="entry name" value="DNA_Rep/Repair_Clamp_Loader"/>
</dbReference>
<sequence>MEKLDYYLSQNKIPNLIFHGSAGSGKKTLLNQFLHKIYIDKRVLEEQVMRVNCAFGKGIKFIREDIKYFSRMNTHCTFKSVVLLNAEKLTSDAQFALRRCIEQFSHNTRFFMVTSDKYKLIKPILSRFSELYVSSPVNYHLQQINKVYPFQTYETEQYERFQQYMKRLNAENIAELADALYQGGHSAMDLERYVEESDLDAKEKYAWLMQSSKIRAECREESLLLYILLSLFVHRSNSQVHFFI</sequence>
<dbReference type="EMBL" id="MN740625">
    <property type="protein sequence ID" value="QHS78916.1"/>
    <property type="molecule type" value="Genomic_DNA"/>
</dbReference>
<accession>A0A6C0AGY7</accession>
<dbReference type="GO" id="GO:0003689">
    <property type="term" value="F:DNA clamp loader activity"/>
    <property type="evidence" value="ECO:0007669"/>
    <property type="project" value="TreeGrafter"/>
</dbReference>
<dbReference type="Gene3D" id="3.40.50.300">
    <property type="entry name" value="P-loop containing nucleotide triphosphate hydrolases"/>
    <property type="match status" value="1"/>
</dbReference>
<dbReference type="PANTHER" id="PTHR11669">
    <property type="entry name" value="REPLICATION FACTOR C / DNA POLYMERASE III GAMMA-TAU SUBUNIT"/>
    <property type="match status" value="1"/>
</dbReference>
<name>A0A6C0AGY7_9ZZZZ</name>
<dbReference type="GO" id="GO:0005663">
    <property type="term" value="C:DNA replication factor C complex"/>
    <property type="evidence" value="ECO:0007669"/>
    <property type="project" value="TreeGrafter"/>
</dbReference>
<keyword evidence="1" id="KW-0235">DNA replication</keyword>
<evidence type="ECO:0008006" key="5">
    <source>
        <dbReference type="Google" id="ProtNLM"/>
    </source>
</evidence>
<dbReference type="CDD" id="cd00009">
    <property type="entry name" value="AAA"/>
    <property type="match status" value="1"/>
</dbReference>
<evidence type="ECO:0000313" key="4">
    <source>
        <dbReference type="EMBL" id="QHS78916.1"/>
    </source>
</evidence>
<keyword evidence="3" id="KW-0067">ATP-binding</keyword>
<evidence type="ECO:0000256" key="2">
    <source>
        <dbReference type="ARBA" id="ARBA00022741"/>
    </source>
</evidence>
<evidence type="ECO:0000256" key="1">
    <source>
        <dbReference type="ARBA" id="ARBA00022705"/>
    </source>
</evidence>
<dbReference type="GO" id="GO:0006281">
    <property type="term" value="P:DNA repair"/>
    <property type="evidence" value="ECO:0007669"/>
    <property type="project" value="TreeGrafter"/>
</dbReference>
<dbReference type="AlphaFoldDB" id="A0A6C0AGY7"/>
<dbReference type="PANTHER" id="PTHR11669:SF20">
    <property type="entry name" value="REPLICATION FACTOR C SUBUNIT 4"/>
    <property type="match status" value="1"/>
</dbReference>
<dbReference type="GO" id="GO:0006261">
    <property type="term" value="P:DNA-templated DNA replication"/>
    <property type="evidence" value="ECO:0007669"/>
    <property type="project" value="TreeGrafter"/>
</dbReference>
<protein>
    <recommendedName>
        <fullName evidence="5">Replication factor C small subunit</fullName>
    </recommendedName>
</protein>
<dbReference type="InterPro" id="IPR027417">
    <property type="entry name" value="P-loop_NTPase"/>
</dbReference>
<evidence type="ECO:0000256" key="3">
    <source>
        <dbReference type="ARBA" id="ARBA00022840"/>
    </source>
</evidence>
<organism evidence="4">
    <name type="scientific">viral metagenome</name>
    <dbReference type="NCBI Taxonomy" id="1070528"/>
    <lineage>
        <taxon>unclassified sequences</taxon>
        <taxon>metagenomes</taxon>
        <taxon>organismal metagenomes</taxon>
    </lineage>
</organism>
<proteinExistence type="predicted"/>
<reference evidence="4" key="1">
    <citation type="journal article" date="2020" name="Nature">
        <title>Giant virus diversity and host interactions through global metagenomics.</title>
        <authorList>
            <person name="Schulz F."/>
            <person name="Roux S."/>
            <person name="Paez-Espino D."/>
            <person name="Jungbluth S."/>
            <person name="Walsh D.A."/>
            <person name="Denef V.J."/>
            <person name="McMahon K.D."/>
            <person name="Konstantinidis K.T."/>
            <person name="Eloe-Fadrosh E.A."/>
            <person name="Kyrpides N.C."/>
            <person name="Woyke T."/>
        </authorList>
    </citation>
    <scope>NUCLEOTIDE SEQUENCE</scope>
    <source>
        <strain evidence="4">GVMAG-S-1035118-87</strain>
    </source>
</reference>
<keyword evidence="2" id="KW-0547">Nucleotide-binding</keyword>